<dbReference type="InterPro" id="IPR023827">
    <property type="entry name" value="Peptidase_S8_Asp-AS"/>
</dbReference>
<dbReference type="InterPro" id="IPR000209">
    <property type="entry name" value="Peptidase_S8/S53_dom"/>
</dbReference>
<dbReference type="GO" id="GO:0006508">
    <property type="term" value="P:proteolysis"/>
    <property type="evidence" value="ECO:0007669"/>
    <property type="project" value="UniProtKB-KW"/>
</dbReference>
<dbReference type="InterPro" id="IPR050131">
    <property type="entry name" value="Peptidase_S8_subtilisin-like"/>
</dbReference>
<evidence type="ECO:0000313" key="14">
    <source>
        <dbReference type="EMBL" id="MBM9503996.1"/>
    </source>
</evidence>
<keyword evidence="5 12" id="KW-0812">Transmembrane</keyword>
<dbReference type="InterPro" id="IPR023834">
    <property type="entry name" value="T7SS_pept_S8A_mycosin"/>
</dbReference>
<feature type="active site" description="Charge relay system" evidence="10">
    <location>
        <position position="311"/>
    </location>
</feature>
<evidence type="ECO:0000256" key="12">
    <source>
        <dbReference type="SAM" id="Phobius"/>
    </source>
</evidence>
<evidence type="ECO:0000256" key="11">
    <source>
        <dbReference type="RuleBase" id="RU003355"/>
    </source>
</evidence>
<dbReference type="InterPro" id="IPR015500">
    <property type="entry name" value="Peptidase_S8_subtilisin-rel"/>
</dbReference>
<dbReference type="PROSITE" id="PS00136">
    <property type="entry name" value="SUBTILASE_ASP"/>
    <property type="match status" value="1"/>
</dbReference>
<keyword evidence="8 12" id="KW-1133">Transmembrane helix</keyword>
<feature type="active site" description="Charge relay system" evidence="10">
    <location>
        <position position="152"/>
    </location>
</feature>
<evidence type="ECO:0000259" key="13">
    <source>
        <dbReference type="Pfam" id="PF00082"/>
    </source>
</evidence>
<keyword evidence="9 12" id="KW-0472">Membrane</keyword>
<reference evidence="14 15" key="1">
    <citation type="submission" date="2021-01" db="EMBL/GenBank/DDBJ databases">
        <title>Streptomyces acididurans sp. nov., isolated from a peat swamp forest soil.</title>
        <authorList>
            <person name="Chantavorakit T."/>
            <person name="Duangmal K."/>
        </authorList>
    </citation>
    <scope>NUCLEOTIDE SEQUENCE [LARGE SCALE GENOMIC DNA]</scope>
    <source>
        <strain evidence="14 15">KK5PA1</strain>
    </source>
</reference>
<evidence type="ECO:0000256" key="3">
    <source>
        <dbReference type="ARBA" id="ARBA00022475"/>
    </source>
</evidence>
<dbReference type="Gene3D" id="3.40.50.200">
    <property type="entry name" value="Peptidase S8/S53 domain"/>
    <property type="match status" value="1"/>
</dbReference>
<evidence type="ECO:0000256" key="7">
    <source>
        <dbReference type="ARBA" id="ARBA00022825"/>
    </source>
</evidence>
<protein>
    <submittedName>
        <fullName evidence="14">Type VII secretion-associated serine protease mycosin</fullName>
    </submittedName>
</protein>
<gene>
    <name evidence="14" type="primary">mycP</name>
    <name evidence="14" type="ORF">ITX44_05480</name>
</gene>
<dbReference type="InterPro" id="IPR022398">
    <property type="entry name" value="Peptidase_S8_His-AS"/>
</dbReference>
<comment type="similarity">
    <text evidence="2 10 11">Belongs to the peptidase S8 family.</text>
</comment>
<evidence type="ECO:0000256" key="9">
    <source>
        <dbReference type="ARBA" id="ARBA00023136"/>
    </source>
</evidence>
<dbReference type="PROSITE" id="PS51892">
    <property type="entry name" value="SUBTILASE"/>
    <property type="match status" value="1"/>
</dbReference>
<evidence type="ECO:0000256" key="10">
    <source>
        <dbReference type="PROSITE-ProRule" id="PRU01240"/>
    </source>
</evidence>
<dbReference type="Proteomes" id="UP000749040">
    <property type="component" value="Unassembled WGS sequence"/>
</dbReference>
<dbReference type="NCBIfam" id="TIGR03921">
    <property type="entry name" value="T7SS_mycosin"/>
    <property type="match status" value="1"/>
</dbReference>
<evidence type="ECO:0000256" key="4">
    <source>
        <dbReference type="ARBA" id="ARBA00022670"/>
    </source>
</evidence>
<dbReference type="GO" id="GO:0008233">
    <property type="term" value="F:peptidase activity"/>
    <property type="evidence" value="ECO:0007669"/>
    <property type="project" value="UniProtKB-KW"/>
</dbReference>
<keyword evidence="3" id="KW-1003">Cell membrane</keyword>
<organism evidence="14 15">
    <name type="scientific">Actinacidiphila acididurans</name>
    <dbReference type="NCBI Taxonomy" id="2784346"/>
    <lineage>
        <taxon>Bacteria</taxon>
        <taxon>Bacillati</taxon>
        <taxon>Actinomycetota</taxon>
        <taxon>Actinomycetes</taxon>
        <taxon>Kitasatosporales</taxon>
        <taxon>Streptomycetaceae</taxon>
        <taxon>Actinacidiphila</taxon>
    </lineage>
</organism>
<dbReference type="SUPFAM" id="SSF52743">
    <property type="entry name" value="Subtilisin-like"/>
    <property type="match status" value="1"/>
</dbReference>
<comment type="subcellular location">
    <subcellularLocation>
        <location evidence="1">Cell membrane</location>
        <topology evidence="1">Single-pass membrane protein</topology>
    </subcellularLocation>
</comment>
<dbReference type="EMBL" id="JADKYB010000002">
    <property type="protein sequence ID" value="MBM9503996.1"/>
    <property type="molecule type" value="Genomic_DNA"/>
</dbReference>
<keyword evidence="7 10" id="KW-0720">Serine protease</keyword>
<keyword evidence="4 10" id="KW-0645">Protease</keyword>
<evidence type="ECO:0000256" key="6">
    <source>
        <dbReference type="ARBA" id="ARBA00022801"/>
    </source>
</evidence>
<evidence type="ECO:0000256" key="1">
    <source>
        <dbReference type="ARBA" id="ARBA00004162"/>
    </source>
</evidence>
<feature type="active site" description="Charge relay system" evidence="10">
    <location>
        <position position="113"/>
    </location>
</feature>
<dbReference type="PRINTS" id="PR00723">
    <property type="entry name" value="SUBTILISIN"/>
</dbReference>
<proteinExistence type="inferred from homology"/>
<dbReference type="InterPro" id="IPR023828">
    <property type="entry name" value="Peptidase_S8_Ser-AS"/>
</dbReference>
<evidence type="ECO:0000256" key="5">
    <source>
        <dbReference type="ARBA" id="ARBA00022692"/>
    </source>
</evidence>
<accession>A0ABS2TNG7</accession>
<keyword evidence="6 10" id="KW-0378">Hydrolase</keyword>
<keyword evidence="15" id="KW-1185">Reference proteome</keyword>
<evidence type="ECO:0000256" key="8">
    <source>
        <dbReference type="ARBA" id="ARBA00022989"/>
    </source>
</evidence>
<dbReference type="InterPro" id="IPR036852">
    <property type="entry name" value="Peptidase_S8/S53_dom_sf"/>
</dbReference>
<sequence>MPPKDAATAADTGTAAAVAARTPAKGVTIAAGAAPYRRDRLRRLLGACAGALLTVVPAAVPVGDAAGLRLADSGECTFPAQNIKGTPWAIQRVLLNQLWQHTKGAGVTVAVIDSGVDAANPQLTSAMVKGHGYDVTTGPGKAGGGTTDTIGHGTKVAGIIAARQSKATGFVGLAPDAMILPIRQYVEDDPSAKNVPALVRGIDKAVTAGAQIINISEDTPKDDSDLRQAVEHALAQHVLIIAASGNEGTGGTVHTTYPAAYPGVLAVGASDRNNERADFSQAGPFVGVAAPGVDMVSTVPGGGQCVDQGTSFSAPYVAGVAALIKSRYPKWGPEQIIARIEQTAQRTSLGRTNFVGWGVVDPVRAVNDDSPGVTQATPDKGLARSSGHVIPAALTFGESRRAHDRRIATYVLGAGLLAVLVVAGGAVALRDLRRRTDGIGRGL</sequence>
<feature type="domain" description="Peptidase S8/S53" evidence="13">
    <location>
        <begin position="104"/>
        <end position="358"/>
    </location>
</feature>
<evidence type="ECO:0000313" key="15">
    <source>
        <dbReference type="Proteomes" id="UP000749040"/>
    </source>
</evidence>
<evidence type="ECO:0000256" key="2">
    <source>
        <dbReference type="ARBA" id="ARBA00011073"/>
    </source>
</evidence>
<dbReference type="PANTHER" id="PTHR43806">
    <property type="entry name" value="PEPTIDASE S8"/>
    <property type="match status" value="1"/>
</dbReference>
<dbReference type="PROSITE" id="PS00137">
    <property type="entry name" value="SUBTILASE_HIS"/>
    <property type="match status" value="1"/>
</dbReference>
<name>A0ABS2TNG7_9ACTN</name>
<dbReference type="PROSITE" id="PS00138">
    <property type="entry name" value="SUBTILASE_SER"/>
    <property type="match status" value="1"/>
</dbReference>
<dbReference type="Pfam" id="PF00082">
    <property type="entry name" value="Peptidase_S8"/>
    <property type="match status" value="1"/>
</dbReference>
<comment type="caution">
    <text evidence="14">The sequence shown here is derived from an EMBL/GenBank/DDBJ whole genome shotgun (WGS) entry which is preliminary data.</text>
</comment>
<feature type="transmembrane region" description="Helical" evidence="12">
    <location>
        <begin position="407"/>
        <end position="429"/>
    </location>
</feature>
<dbReference type="PANTHER" id="PTHR43806:SF11">
    <property type="entry name" value="CEREVISIN-RELATED"/>
    <property type="match status" value="1"/>
</dbReference>